<keyword evidence="7" id="KW-0501">Molybdenum cofactor biosynthesis</keyword>
<evidence type="ECO:0000256" key="6">
    <source>
        <dbReference type="ARBA" id="ARBA00023134"/>
    </source>
</evidence>
<comment type="caution">
    <text evidence="9">The sequence shown here is derived from an EMBL/GenBank/DDBJ whole genome shotgun (WGS) entry which is preliminary data.</text>
</comment>
<keyword evidence="3" id="KW-0479">Metal-binding</keyword>
<dbReference type="InterPro" id="IPR025877">
    <property type="entry name" value="MobA-like_NTP_Trfase"/>
</dbReference>
<dbReference type="RefSeq" id="WP_117947533.1">
    <property type="nucleotide sequence ID" value="NZ_JAJEQW010000004.1"/>
</dbReference>
<keyword evidence="9" id="KW-0548">Nucleotidyltransferase</keyword>
<evidence type="ECO:0000256" key="7">
    <source>
        <dbReference type="ARBA" id="ARBA00023150"/>
    </source>
</evidence>
<feature type="domain" description="MobA-like NTP transferase" evidence="8">
    <location>
        <begin position="6"/>
        <end position="144"/>
    </location>
</feature>
<proteinExistence type="predicted"/>
<dbReference type="PANTHER" id="PTHR19136">
    <property type="entry name" value="MOLYBDENUM COFACTOR GUANYLYLTRANSFERASE"/>
    <property type="match status" value="1"/>
</dbReference>
<protein>
    <submittedName>
        <fullName evidence="9">Molybdenum cofactor guanylyltransferase</fullName>
    </submittedName>
</protein>
<accession>A0AAW4WAA9</accession>
<keyword evidence="1" id="KW-0963">Cytoplasm</keyword>
<name>A0AAW4WAA9_9FIRM</name>
<dbReference type="Gene3D" id="3.90.550.10">
    <property type="entry name" value="Spore Coat Polysaccharide Biosynthesis Protein SpsA, Chain A"/>
    <property type="match status" value="1"/>
</dbReference>
<evidence type="ECO:0000256" key="4">
    <source>
        <dbReference type="ARBA" id="ARBA00022741"/>
    </source>
</evidence>
<dbReference type="CDD" id="cd02503">
    <property type="entry name" value="MobA"/>
    <property type="match status" value="1"/>
</dbReference>
<evidence type="ECO:0000313" key="10">
    <source>
        <dbReference type="Proteomes" id="UP001198893"/>
    </source>
</evidence>
<dbReference type="InterPro" id="IPR013482">
    <property type="entry name" value="Molybde_CF_guanTrfase"/>
</dbReference>
<dbReference type="InterPro" id="IPR029044">
    <property type="entry name" value="Nucleotide-diphossugar_trans"/>
</dbReference>
<gene>
    <name evidence="9" type="ORF">LKD47_05255</name>
</gene>
<dbReference type="GO" id="GO:0046872">
    <property type="term" value="F:metal ion binding"/>
    <property type="evidence" value="ECO:0007669"/>
    <property type="project" value="UniProtKB-KW"/>
</dbReference>
<evidence type="ECO:0000256" key="2">
    <source>
        <dbReference type="ARBA" id="ARBA00022679"/>
    </source>
</evidence>
<keyword evidence="6" id="KW-0342">GTP-binding</keyword>
<evidence type="ECO:0000256" key="1">
    <source>
        <dbReference type="ARBA" id="ARBA00022490"/>
    </source>
</evidence>
<evidence type="ECO:0000256" key="5">
    <source>
        <dbReference type="ARBA" id="ARBA00022842"/>
    </source>
</evidence>
<dbReference type="EMBL" id="JAJEQW010000004">
    <property type="protein sequence ID" value="MCC2241713.1"/>
    <property type="molecule type" value="Genomic_DNA"/>
</dbReference>
<organism evidence="9 10">
    <name type="scientific">Roseburia amylophila</name>
    <dbReference type="NCBI Taxonomy" id="2981794"/>
    <lineage>
        <taxon>Bacteria</taxon>
        <taxon>Bacillati</taxon>
        <taxon>Bacillota</taxon>
        <taxon>Clostridia</taxon>
        <taxon>Lachnospirales</taxon>
        <taxon>Lachnospiraceae</taxon>
        <taxon>Roseburia</taxon>
    </lineage>
</organism>
<sequence>MSHALVILCGGKSTRIGTDKALLPFGDCCLIEYLVRKFQPDFPKIYLSVQQKNDYAHLNLPVTTIGDIYGNAGPLSGIFSALSMISEERAFFISVDTPFVEPALGLYLLSQPQEHPIWAIERANDQLETLSAVYSKSCIPQVGKAMLFHQYSFNRLHEKCNAGYIPENELANICPVPLNEQFFNINTRTHYYHALKLLSERGELFDEDSNLELPATGNIISFIPVVSLVGDSIIDKKTFCIQLLEALKKDGIKAAIFDSEKDFSNITNVDLILTCDLEDEDCFKIELLSSELNETPLHPLSGLVAIASDFGYKCEEVPCFDFRKPKSLLGFLKTLIRDYSH</sequence>
<dbReference type="Gene3D" id="3.40.50.300">
    <property type="entry name" value="P-loop containing nucleotide triphosphate hydrolases"/>
    <property type="match status" value="1"/>
</dbReference>
<dbReference type="PANTHER" id="PTHR19136:SF81">
    <property type="entry name" value="MOLYBDENUM COFACTOR GUANYLYLTRANSFERASE"/>
    <property type="match status" value="1"/>
</dbReference>
<evidence type="ECO:0000256" key="3">
    <source>
        <dbReference type="ARBA" id="ARBA00022723"/>
    </source>
</evidence>
<reference evidence="9" key="1">
    <citation type="submission" date="2021-10" db="EMBL/GenBank/DDBJ databases">
        <title>Anaerobic single-cell dispensing facilitates the cultivation of human gut bacteria.</title>
        <authorList>
            <person name="Afrizal A."/>
        </authorList>
    </citation>
    <scope>NUCLEOTIDE SEQUENCE</scope>
    <source>
        <strain evidence="9">CLA-AA-H204</strain>
    </source>
</reference>
<dbReference type="Proteomes" id="UP001198893">
    <property type="component" value="Unassembled WGS sequence"/>
</dbReference>
<dbReference type="GO" id="GO:0006777">
    <property type="term" value="P:Mo-molybdopterin cofactor biosynthetic process"/>
    <property type="evidence" value="ECO:0007669"/>
    <property type="project" value="UniProtKB-KW"/>
</dbReference>
<dbReference type="SUPFAM" id="SSF53448">
    <property type="entry name" value="Nucleotide-diphospho-sugar transferases"/>
    <property type="match status" value="1"/>
</dbReference>
<dbReference type="GO" id="GO:0016779">
    <property type="term" value="F:nucleotidyltransferase activity"/>
    <property type="evidence" value="ECO:0007669"/>
    <property type="project" value="UniProtKB-KW"/>
</dbReference>
<keyword evidence="2" id="KW-0808">Transferase</keyword>
<keyword evidence="5" id="KW-0460">Magnesium</keyword>
<dbReference type="InterPro" id="IPR027417">
    <property type="entry name" value="P-loop_NTPase"/>
</dbReference>
<evidence type="ECO:0000313" key="9">
    <source>
        <dbReference type="EMBL" id="MCC2241713.1"/>
    </source>
</evidence>
<dbReference type="AlphaFoldDB" id="A0AAW4WAA9"/>
<keyword evidence="4" id="KW-0547">Nucleotide-binding</keyword>
<evidence type="ECO:0000259" key="8">
    <source>
        <dbReference type="Pfam" id="PF12804"/>
    </source>
</evidence>
<dbReference type="GO" id="GO:0005525">
    <property type="term" value="F:GTP binding"/>
    <property type="evidence" value="ECO:0007669"/>
    <property type="project" value="UniProtKB-KW"/>
</dbReference>
<dbReference type="Pfam" id="PF12804">
    <property type="entry name" value="NTP_transf_3"/>
    <property type="match status" value="1"/>
</dbReference>